<accession>A0ACB9W7Z9</accession>
<reference evidence="1" key="1">
    <citation type="submission" date="2022-05" db="EMBL/GenBank/DDBJ databases">
        <title>Chromosome-level genome of Chaenocephalus aceratus.</title>
        <authorList>
            <person name="Park H."/>
        </authorList>
    </citation>
    <scope>NUCLEOTIDE SEQUENCE</scope>
    <source>
        <strain evidence="1">KU_202001</strain>
    </source>
</reference>
<feature type="non-terminal residue" evidence="1">
    <location>
        <position position="178"/>
    </location>
</feature>
<protein>
    <submittedName>
        <fullName evidence="1">Uncharacterized protein</fullName>
    </submittedName>
</protein>
<keyword evidence="2" id="KW-1185">Reference proteome</keyword>
<organism evidence="1 2">
    <name type="scientific">Chaenocephalus aceratus</name>
    <name type="common">Blackfin icefish</name>
    <name type="synonym">Chaenichthys aceratus</name>
    <dbReference type="NCBI Taxonomy" id="36190"/>
    <lineage>
        <taxon>Eukaryota</taxon>
        <taxon>Metazoa</taxon>
        <taxon>Chordata</taxon>
        <taxon>Craniata</taxon>
        <taxon>Vertebrata</taxon>
        <taxon>Euteleostomi</taxon>
        <taxon>Actinopterygii</taxon>
        <taxon>Neopterygii</taxon>
        <taxon>Teleostei</taxon>
        <taxon>Neoteleostei</taxon>
        <taxon>Acanthomorphata</taxon>
        <taxon>Eupercaria</taxon>
        <taxon>Perciformes</taxon>
        <taxon>Notothenioidei</taxon>
        <taxon>Channichthyidae</taxon>
        <taxon>Chaenocephalus</taxon>
    </lineage>
</organism>
<proteinExistence type="predicted"/>
<name>A0ACB9W7Z9_CHAAC</name>
<comment type="caution">
    <text evidence="1">The sequence shown here is derived from an EMBL/GenBank/DDBJ whole genome shotgun (WGS) entry which is preliminary data.</text>
</comment>
<evidence type="ECO:0000313" key="2">
    <source>
        <dbReference type="Proteomes" id="UP001057452"/>
    </source>
</evidence>
<feature type="non-terminal residue" evidence="1">
    <location>
        <position position="1"/>
    </location>
</feature>
<dbReference type="EMBL" id="CM043802">
    <property type="protein sequence ID" value="KAI4808697.1"/>
    <property type="molecule type" value="Genomic_DNA"/>
</dbReference>
<sequence>PTCSFVIHGCSWDARFPVMCSSSDVSFSSSLNLPPAVAFNDRKQPPNNSCLQALGTFDSREESPVQTNGRGTGCCLSTRVGSQPVVNQPKRHVSSLCFLPSDTSSYLRDMDEAGRETALGLPSRLSRQIVFDPSQASEVMAHQGDLTEKTHIPYTHIFLVMYAVFEVTVAVEPQGELQ</sequence>
<dbReference type="Proteomes" id="UP001057452">
    <property type="component" value="Chromosome 18"/>
</dbReference>
<gene>
    <name evidence="1" type="ORF">KUCAC02_000745</name>
</gene>
<evidence type="ECO:0000313" key="1">
    <source>
        <dbReference type="EMBL" id="KAI4808697.1"/>
    </source>
</evidence>